<protein>
    <submittedName>
        <fullName evidence="1">Uncharacterized protein</fullName>
    </submittedName>
</protein>
<reference evidence="2" key="1">
    <citation type="journal article" date="2023" name="Front. Plant Sci.">
        <title>Chromosomal-level genome assembly of Melastoma candidum provides insights into trichome evolution.</title>
        <authorList>
            <person name="Zhong Y."/>
            <person name="Wu W."/>
            <person name="Sun C."/>
            <person name="Zou P."/>
            <person name="Liu Y."/>
            <person name="Dai S."/>
            <person name="Zhou R."/>
        </authorList>
    </citation>
    <scope>NUCLEOTIDE SEQUENCE [LARGE SCALE GENOMIC DNA]</scope>
</reference>
<sequence>MSSDRKPRPEEAFADFFGKWMSGLQDYLPLLLSASSGPDPPEDQDHHLRALIARLTAHHKQYYTEKWAASSVSKGGNVFLFFSPPWMTPLERAYSWMTGWKPSMAFKLVDALRAAPTSSPFGRPFGIVSEEQAKGIERLRARMRHEEDKVEGDMERQQVGMADRKMVELARMASREGTEGEADRMVEVAMVELGAGMERVMKGGDCVRLKTLKGLLEVLSPAQGVGFLGSLTVVLLRMREKGLKRSTSCPPLVAAVPVGGELLP</sequence>
<name>A0ACB9L4W0_9MYRT</name>
<evidence type="ECO:0000313" key="1">
    <source>
        <dbReference type="EMBL" id="KAI4304417.1"/>
    </source>
</evidence>
<gene>
    <name evidence="1" type="ORF">MLD38_039931</name>
</gene>
<comment type="caution">
    <text evidence="1">The sequence shown here is derived from an EMBL/GenBank/DDBJ whole genome shotgun (WGS) entry which is preliminary data.</text>
</comment>
<keyword evidence="2" id="KW-1185">Reference proteome</keyword>
<organism evidence="1 2">
    <name type="scientific">Melastoma candidum</name>
    <dbReference type="NCBI Taxonomy" id="119954"/>
    <lineage>
        <taxon>Eukaryota</taxon>
        <taxon>Viridiplantae</taxon>
        <taxon>Streptophyta</taxon>
        <taxon>Embryophyta</taxon>
        <taxon>Tracheophyta</taxon>
        <taxon>Spermatophyta</taxon>
        <taxon>Magnoliopsida</taxon>
        <taxon>eudicotyledons</taxon>
        <taxon>Gunneridae</taxon>
        <taxon>Pentapetalae</taxon>
        <taxon>rosids</taxon>
        <taxon>malvids</taxon>
        <taxon>Myrtales</taxon>
        <taxon>Melastomataceae</taxon>
        <taxon>Melastomatoideae</taxon>
        <taxon>Melastomateae</taxon>
        <taxon>Melastoma</taxon>
    </lineage>
</organism>
<evidence type="ECO:0000313" key="2">
    <source>
        <dbReference type="Proteomes" id="UP001057402"/>
    </source>
</evidence>
<accession>A0ACB9L4W0</accession>
<proteinExistence type="predicted"/>
<dbReference type="Proteomes" id="UP001057402">
    <property type="component" value="Chromosome 12"/>
</dbReference>
<dbReference type="EMBL" id="CM042891">
    <property type="protein sequence ID" value="KAI4304417.1"/>
    <property type="molecule type" value="Genomic_DNA"/>
</dbReference>